<gene>
    <name evidence="3" type="ORF">SmJEL517_g00658</name>
</gene>
<feature type="coiled-coil region" evidence="1">
    <location>
        <begin position="135"/>
        <end position="162"/>
    </location>
</feature>
<name>A0A507CEH8_9FUNG</name>
<dbReference type="RefSeq" id="XP_031027500.1">
    <property type="nucleotide sequence ID" value="XM_031166587.1"/>
</dbReference>
<evidence type="ECO:0000313" key="3">
    <source>
        <dbReference type="EMBL" id="TPX37589.1"/>
    </source>
</evidence>
<sequence>MSCLATSGLGFVVWPCLPWWARKNMEGQHCVVDERRIHALSGWMNKDDKWIPLDRVQDVNIVQGWLAACYGVQNIAIQTAGSGSQGPEAYLIAVKDAQGARQHIIRMRDAVVHGGAGLAAGGGVDSTINSQPAGSAAMLRELTALREAVQRIEKRVEAATAK</sequence>
<dbReference type="EMBL" id="QEAO01000002">
    <property type="protein sequence ID" value="TPX37589.1"/>
    <property type="molecule type" value="Genomic_DNA"/>
</dbReference>
<dbReference type="Pfam" id="PF03703">
    <property type="entry name" value="bPH_2"/>
    <property type="match status" value="1"/>
</dbReference>
<evidence type="ECO:0000313" key="4">
    <source>
        <dbReference type="Proteomes" id="UP000319731"/>
    </source>
</evidence>
<dbReference type="OrthoDB" id="2101072at2759"/>
<organism evidence="3 4">
    <name type="scientific">Synchytrium microbalum</name>
    <dbReference type="NCBI Taxonomy" id="1806994"/>
    <lineage>
        <taxon>Eukaryota</taxon>
        <taxon>Fungi</taxon>
        <taxon>Fungi incertae sedis</taxon>
        <taxon>Chytridiomycota</taxon>
        <taxon>Chytridiomycota incertae sedis</taxon>
        <taxon>Chytridiomycetes</taxon>
        <taxon>Synchytriales</taxon>
        <taxon>Synchytriaceae</taxon>
        <taxon>Synchytrium</taxon>
    </lineage>
</organism>
<dbReference type="Proteomes" id="UP000319731">
    <property type="component" value="Unassembled WGS sequence"/>
</dbReference>
<evidence type="ECO:0000259" key="2">
    <source>
        <dbReference type="Pfam" id="PF03703"/>
    </source>
</evidence>
<accession>A0A507CEH8</accession>
<keyword evidence="4" id="KW-1185">Reference proteome</keyword>
<dbReference type="InterPro" id="IPR005182">
    <property type="entry name" value="YdbS-like_PH"/>
</dbReference>
<feature type="domain" description="YdbS-like PH" evidence="2">
    <location>
        <begin position="31"/>
        <end position="104"/>
    </location>
</feature>
<reference evidence="3 4" key="1">
    <citation type="journal article" date="2019" name="Sci. Rep.">
        <title>Comparative genomics of chytrid fungi reveal insights into the obligate biotrophic and pathogenic lifestyle of Synchytrium endobioticum.</title>
        <authorList>
            <person name="van de Vossenberg B.T.L.H."/>
            <person name="Warris S."/>
            <person name="Nguyen H.D.T."/>
            <person name="van Gent-Pelzer M.P.E."/>
            <person name="Joly D.L."/>
            <person name="van de Geest H.C."/>
            <person name="Bonants P.J.M."/>
            <person name="Smith D.S."/>
            <person name="Levesque C.A."/>
            <person name="van der Lee T.A.J."/>
        </authorList>
    </citation>
    <scope>NUCLEOTIDE SEQUENCE [LARGE SCALE GENOMIC DNA]</scope>
    <source>
        <strain evidence="3 4">JEL517</strain>
    </source>
</reference>
<keyword evidence="1" id="KW-0175">Coiled coil</keyword>
<evidence type="ECO:0000256" key="1">
    <source>
        <dbReference type="SAM" id="Coils"/>
    </source>
</evidence>
<dbReference type="AlphaFoldDB" id="A0A507CEH8"/>
<dbReference type="GeneID" id="42001884"/>
<comment type="caution">
    <text evidence="3">The sequence shown here is derived from an EMBL/GenBank/DDBJ whole genome shotgun (WGS) entry which is preliminary data.</text>
</comment>
<proteinExistence type="predicted"/>
<protein>
    <recommendedName>
        <fullName evidence="2">YdbS-like PH domain-containing protein</fullName>
    </recommendedName>
</protein>